<dbReference type="CDD" id="cd05367">
    <property type="entry name" value="SPR-like_SDR_c"/>
    <property type="match status" value="1"/>
</dbReference>
<dbReference type="AlphaFoldDB" id="A0A135LP40"/>
<keyword evidence="6" id="KW-1185">Reference proteome</keyword>
<dbReference type="FunFam" id="3.40.50.720:FF:000281">
    <property type="entry name" value="Uncharacterized oxidoreductase YIR035C"/>
    <property type="match status" value="1"/>
</dbReference>
<dbReference type="InterPro" id="IPR036291">
    <property type="entry name" value="NAD(P)-bd_dom_sf"/>
</dbReference>
<dbReference type="OMA" id="SHVDEWR"/>
<feature type="domain" description="Ketoreductase" evidence="4">
    <location>
        <begin position="4"/>
        <end position="185"/>
    </location>
</feature>
<comment type="caution">
    <text evidence="5">The sequence shown here is derived from an EMBL/GenBank/DDBJ whole genome shotgun (WGS) entry which is preliminary data.</text>
</comment>
<dbReference type="GO" id="GO:0050664">
    <property type="term" value="F:oxidoreductase activity, acting on NAD(P)H, oxygen as acceptor"/>
    <property type="evidence" value="ECO:0007669"/>
    <property type="project" value="TreeGrafter"/>
</dbReference>
<dbReference type="PROSITE" id="PS00061">
    <property type="entry name" value="ADH_SHORT"/>
    <property type="match status" value="1"/>
</dbReference>
<keyword evidence="2" id="KW-0521">NADP</keyword>
<sequence>MAAKTIIVTGASRGIGLAVAKYLLTAPQSHNVVVVARSVEPLQKLKEQYGKQVAILNGDLADFSLAQKAVDIAMKTFGQLDGMVLNHGLLGQIGKIADADVQQWKEGFDVNFISLVAFAKAALPALRESKGKIIFTSSGAAVTGYRGWALYAATKAAMNNFAMSLGAEEPDVTSVSIRPGMVDTEMQRALREDHATALDAEMHSKFTGVHKDGKLLKPEQPGHVMAKLVLDAPKEFSGRFYSWNDKELEGFQE</sequence>
<dbReference type="RefSeq" id="XP_040649264.1">
    <property type="nucleotide sequence ID" value="XM_040792208.1"/>
</dbReference>
<keyword evidence="3" id="KW-0560">Oxidoreductase</keyword>
<dbReference type="PANTHER" id="PTHR43008">
    <property type="entry name" value="BENZIL REDUCTASE"/>
    <property type="match status" value="1"/>
</dbReference>
<comment type="similarity">
    <text evidence="1">Belongs to the short-chain dehydrogenases/reductases (SDR) family.</text>
</comment>
<dbReference type="EMBL" id="LHQR01000045">
    <property type="protein sequence ID" value="KXG50728.1"/>
    <property type="molecule type" value="Genomic_DNA"/>
</dbReference>
<evidence type="ECO:0000256" key="3">
    <source>
        <dbReference type="ARBA" id="ARBA00023002"/>
    </source>
</evidence>
<dbReference type="PRINTS" id="PR00081">
    <property type="entry name" value="GDHRDH"/>
</dbReference>
<reference evidence="5 6" key="1">
    <citation type="journal article" date="2016" name="BMC Genomics">
        <title>Genome sequencing and secondary metabolism of the postharvest pathogen Penicillium griseofulvum.</title>
        <authorList>
            <person name="Banani H."/>
            <person name="Marcet-Houben M."/>
            <person name="Ballester A.R."/>
            <person name="Abbruscato P."/>
            <person name="Gonzalez-Candelas L."/>
            <person name="Gabaldon T."/>
            <person name="Spadaro D."/>
        </authorList>
    </citation>
    <scope>NUCLEOTIDE SEQUENCE [LARGE SCALE GENOMIC DNA]</scope>
    <source>
        <strain evidence="5 6">PG3</strain>
    </source>
</reference>
<evidence type="ECO:0000259" key="4">
    <source>
        <dbReference type="SMART" id="SM00822"/>
    </source>
</evidence>
<dbReference type="InterPro" id="IPR002347">
    <property type="entry name" value="SDR_fam"/>
</dbReference>
<dbReference type="SMART" id="SM00822">
    <property type="entry name" value="PKS_KR"/>
    <property type="match status" value="1"/>
</dbReference>
<dbReference type="PANTHER" id="PTHR43008:SF8">
    <property type="entry name" value="BENZIL REDUCTASE ((S)-BENZOIN FORMING) IRC24"/>
    <property type="match status" value="1"/>
</dbReference>
<organism evidence="5 6">
    <name type="scientific">Penicillium patulum</name>
    <name type="common">Penicillium griseofulvum</name>
    <dbReference type="NCBI Taxonomy" id="5078"/>
    <lineage>
        <taxon>Eukaryota</taxon>
        <taxon>Fungi</taxon>
        <taxon>Dikarya</taxon>
        <taxon>Ascomycota</taxon>
        <taxon>Pezizomycotina</taxon>
        <taxon>Eurotiomycetes</taxon>
        <taxon>Eurotiomycetidae</taxon>
        <taxon>Eurotiales</taxon>
        <taxon>Aspergillaceae</taxon>
        <taxon>Penicillium</taxon>
    </lineage>
</organism>
<evidence type="ECO:0000313" key="5">
    <source>
        <dbReference type="EMBL" id="KXG50728.1"/>
    </source>
</evidence>
<name>A0A135LP40_PENPA</name>
<dbReference type="GeneID" id="63707508"/>
<evidence type="ECO:0000313" key="6">
    <source>
        <dbReference type="Proteomes" id="UP000070168"/>
    </source>
</evidence>
<dbReference type="OrthoDB" id="153074at2759"/>
<dbReference type="Pfam" id="PF00106">
    <property type="entry name" value="adh_short"/>
    <property type="match status" value="1"/>
</dbReference>
<evidence type="ECO:0000256" key="2">
    <source>
        <dbReference type="ARBA" id="ARBA00022857"/>
    </source>
</evidence>
<dbReference type="InterPro" id="IPR020904">
    <property type="entry name" value="Sc_DH/Rdtase_CS"/>
</dbReference>
<evidence type="ECO:0000256" key="1">
    <source>
        <dbReference type="ARBA" id="ARBA00006484"/>
    </source>
</evidence>
<dbReference type="InterPro" id="IPR057326">
    <property type="entry name" value="KR_dom"/>
</dbReference>
<accession>A0A135LP40</accession>
<dbReference type="Gene3D" id="3.40.50.720">
    <property type="entry name" value="NAD(P)-binding Rossmann-like Domain"/>
    <property type="match status" value="1"/>
</dbReference>
<dbReference type="STRING" id="5078.A0A135LP40"/>
<gene>
    <name evidence="5" type="ORF">PGRI_044950</name>
</gene>
<proteinExistence type="inferred from homology"/>
<dbReference type="Proteomes" id="UP000070168">
    <property type="component" value="Unassembled WGS sequence"/>
</dbReference>
<protein>
    <submittedName>
        <fullName evidence="5">Short-chain dehydrogenase/reductase SDR</fullName>
    </submittedName>
</protein>
<dbReference type="SUPFAM" id="SSF51735">
    <property type="entry name" value="NAD(P)-binding Rossmann-fold domains"/>
    <property type="match status" value="1"/>
</dbReference>